<gene>
    <name evidence="1" type="ORF">Cgig2_002953</name>
</gene>
<evidence type="ECO:0000313" key="1">
    <source>
        <dbReference type="EMBL" id="KAJ8421791.1"/>
    </source>
</evidence>
<organism evidence="1 2">
    <name type="scientific">Carnegiea gigantea</name>
    <dbReference type="NCBI Taxonomy" id="171969"/>
    <lineage>
        <taxon>Eukaryota</taxon>
        <taxon>Viridiplantae</taxon>
        <taxon>Streptophyta</taxon>
        <taxon>Embryophyta</taxon>
        <taxon>Tracheophyta</taxon>
        <taxon>Spermatophyta</taxon>
        <taxon>Magnoliopsida</taxon>
        <taxon>eudicotyledons</taxon>
        <taxon>Gunneridae</taxon>
        <taxon>Pentapetalae</taxon>
        <taxon>Caryophyllales</taxon>
        <taxon>Cactineae</taxon>
        <taxon>Cactaceae</taxon>
        <taxon>Cactoideae</taxon>
        <taxon>Echinocereeae</taxon>
        <taxon>Carnegiea</taxon>
    </lineage>
</organism>
<name>A0A9Q1JIT3_9CARY</name>
<evidence type="ECO:0000313" key="2">
    <source>
        <dbReference type="Proteomes" id="UP001153076"/>
    </source>
</evidence>
<keyword evidence="2" id="KW-1185">Reference proteome</keyword>
<sequence length="262" mass="30358">MRALCKTGMLGKPSKLSKLGRKSTIASFPHSLQKGAGWYEEQDESSRPHYVELGSFRERIPSLVKSVGRTLTGTREIKSNPMLRQPNSMETSAKFRNKNKYREYHKDYGHTTSECHECKKSLRRGDDHNRLNPKEKKDHDANYNTEIIVTIIGGIDDKELNIRYWKAHIRKLSHVMINEIAPWTNHDRLVQRMHPLQTPHNDALVIQLKIATAIGVLLISIITLECLEKLQYRDKDLEVVEIPIVGFWRQATYPLRTKRLPI</sequence>
<proteinExistence type="predicted"/>
<protein>
    <submittedName>
        <fullName evidence="1">Uncharacterized protein</fullName>
    </submittedName>
</protein>
<comment type="caution">
    <text evidence="1">The sequence shown here is derived from an EMBL/GenBank/DDBJ whole genome shotgun (WGS) entry which is preliminary data.</text>
</comment>
<dbReference type="OrthoDB" id="1752268at2759"/>
<accession>A0A9Q1JIT3</accession>
<dbReference type="EMBL" id="JAKOGI010002532">
    <property type="protein sequence ID" value="KAJ8421791.1"/>
    <property type="molecule type" value="Genomic_DNA"/>
</dbReference>
<dbReference type="AlphaFoldDB" id="A0A9Q1JIT3"/>
<reference evidence="1" key="1">
    <citation type="submission" date="2022-04" db="EMBL/GenBank/DDBJ databases">
        <title>Carnegiea gigantea Genome sequencing and assembly v2.</title>
        <authorList>
            <person name="Copetti D."/>
            <person name="Sanderson M.J."/>
            <person name="Burquez A."/>
            <person name="Wojciechowski M.F."/>
        </authorList>
    </citation>
    <scope>NUCLEOTIDE SEQUENCE</scope>
    <source>
        <strain evidence="1">SGP5-SGP5p</strain>
        <tissue evidence="1">Aerial part</tissue>
    </source>
</reference>
<dbReference type="Proteomes" id="UP001153076">
    <property type="component" value="Unassembled WGS sequence"/>
</dbReference>